<proteinExistence type="predicted"/>
<feature type="domain" description="HSF-type DNA-binding" evidence="3">
    <location>
        <begin position="89"/>
        <end position="145"/>
    </location>
</feature>
<dbReference type="Pfam" id="PF00447">
    <property type="entry name" value="HSF_DNA-bind"/>
    <property type="match status" value="1"/>
</dbReference>
<comment type="caution">
    <text evidence="4">The sequence shown here is derived from an EMBL/GenBank/DDBJ whole genome shotgun (WGS) entry which is preliminary data.</text>
</comment>
<evidence type="ECO:0000259" key="3">
    <source>
        <dbReference type="Pfam" id="PF00447"/>
    </source>
</evidence>
<protein>
    <recommendedName>
        <fullName evidence="3">HSF-type DNA-binding domain-containing protein</fullName>
    </recommendedName>
</protein>
<sequence>MALAAYGPVLRWWVGDAASSVAPALAALRPFAGGNAALATWLAAVEEALRTHYDAATSILAKLEKSPKQAGESDGACLARLKSRLTLWFAVQLVKMISECEEIKFEDGVLVIPSPAALEKRLPDYYSTDKYTSFQSQLNIYGYRQDLLGQPSSWGFVRYRKVTGGEHVTTVQDRSLRPLRRSAKAPEAALPEAPVVPMEEEDAPSAEDAAPPPAEDDAPPSAEEDAAPMAEGGAAPRRGGRRALDGGGAAERRARSGPSGPRARTSRRSSAP</sequence>
<name>A0ABR1G993_AURAN</name>
<accession>A0ABR1G993</accession>
<feature type="region of interest" description="Disordered" evidence="2">
    <location>
        <begin position="169"/>
        <end position="272"/>
    </location>
</feature>
<dbReference type="EMBL" id="JBBJCI010000040">
    <property type="protein sequence ID" value="KAK7249708.1"/>
    <property type="molecule type" value="Genomic_DNA"/>
</dbReference>
<keyword evidence="1" id="KW-0238">DNA-binding</keyword>
<evidence type="ECO:0000256" key="1">
    <source>
        <dbReference type="ARBA" id="ARBA00023125"/>
    </source>
</evidence>
<gene>
    <name evidence="4" type="ORF">SO694_00004417</name>
</gene>
<feature type="compositionally biased region" description="Acidic residues" evidence="2">
    <location>
        <begin position="214"/>
        <end position="226"/>
    </location>
</feature>
<evidence type="ECO:0000313" key="5">
    <source>
        <dbReference type="Proteomes" id="UP001363151"/>
    </source>
</evidence>
<dbReference type="Gene3D" id="1.10.10.10">
    <property type="entry name" value="Winged helix-like DNA-binding domain superfamily/Winged helix DNA-binding domain"/>
    <property type="match status" value="1"/>
</dbReference>
<feature type="compositionally biased region" description="Low complexity" evidence="2">
    <location>
        <begin position="185"/>
        <end position="197"/>
    </location>
</feature>
<reference evidence="4 5" key="1">
    <citation type="submission" date="2024-03" db="EMBL/GenBank/DDBJ databases">
        <title>Aureococcus anophagefferens CCMP1851 and Kratosvirus quantuckense: Draft genome of a second virus-susceptible host strain in the model system.</title>
        <authorList>
            <person name="Chase E."/>
            <person name="Truchon A.R."/>
            <person name="Schepens W."/>
            <person name="Wilhelm S.W."/>
        </authorList>
    </citation>
    <scope>NUCLEOTIDE SEQUENCE [LARGE SCALE GENOMIC DNA]</scope>
    <source>
        <strain evidence="4 5">CCMP1851</strain>
    </source>
</reference>
<evidence type="ECO:0000256" key="2">
    <source>
        <dbReference type="SAM" id="MobiDB-lite"/>
    </source>
</evidence>
<keyword evidence="5" id="KW-1185">Reference proteome</keyword>
<organism evidence="4 5">
    <name type="scientific">Aureococcus anophagefferens</name>
    <name type="common">Harmful bloom alga</name>
    <dbReference type="NCBI Taxonomy" id="44056"/>
    <lineage>
        <taxon>Eukaryota</taxon>
        <taxon>Sar</taxon>
        <taxon>Stramenopiles</taxon>
        <taxon>Ochrophyta</taxon>
        <taxon>Pelagophyceae</taxon>
        <taxon>Pelagomonadales</taxon>
        <taxon>Pelagomonadaceae</taxon>
        <taxon>Aureococcus</taxon>
    </lineage>
</organism>
<dbReference type="Proteomes" id="UP001363151">
    <property type="component" value="Unassembled WGS sequence"/>
</dbReference>
<dbReference type="InterPro" id="IPR000232">
    <property type="entry name" value="HSF_DNA-bd"/>
</dbReference>
<feature type="compositionally biased region" description="Low complexity" evidence="2">
    <location>
        <begin position="256"/>
        <end position="272"/>
    </location>
</feature>
<feature type="compositionally biased region" description="Low complexity" evidence="2">
    <location>
        <begin position="227"/>
        <end position="237"/>
    </location>
</feature>
<dbReference type="InterPro" id="IPR036388">
    <property type="entry name" value="WH-like_DNA-bd_sf"/>
</dbReference>
<evidence type="ECO:0000313" key="4">
    <source>
        <dbReference type="EMBL" id="KAK7249708.1"/>
    </source>
</evidence>